<name>A0A5C5XDL1_9PLAN</name>
<dbReference type="EMBL" id="SJPG01000001">
    <property type="protein sequence ID" value="TWT61090.1"/>
    <property type="molecule type" value="Genomic_DNA"/>
</dbReference>
<protein>
    <submittedName>
        <fullName evidence="1">Uncharacterized protein</fullName>
    </submittedName>
</protein>
<dbReference type="RefSeq" id="WP_146503122.1">
    <property type="nucleotide sequence ID" value="NZ_SJPG01000001.1"/>
</dbReference>
<sequence>MHVDLLQKVNNYLISKNIDGAALELESLLRTVTSDRFSTLAMSHFTNSSDAVFEHIKKFVSACQDKFEVRTVYLEMNGFDINYDRWYFDSFAYTVHYNVTEDMDWLCDWSSPDWKQFTLCGLEKTQDDFRWYSENKIYENKTHDKVMEIASLLVMVRFIQLIRDSIPISKSNSSIPLLATAHDFDIFGRLMI</sequence>
<keyword evidence="2" id="KW-1185">Reference proteome</keyword>
<reference evidence="1 2" key="1">
    <citation type="submission" date="2019-02" db="EMBL/GenBank/DDBJ databases">
        <title>Deep-cultivation of Planctomycetes and their phenomic and genomic characterization uncovers novel biology.</title>
        <authorList>
            <person name="Wiegand S."/>
            <person name="Jogler M."/>
            <person name="Boedeker C."/>
            <person name="Pinto D."/>
            <person name="Vollmers J."/>
            <person name="Rivas-Marin E."/>
            <person name="Kohn T."/>
            <person name="Peeters S.H."/>
            <person name="Heuer A."/>
            <person name="Rast P."/>
            <person name="Oberbeckmann S."/>
            <person name="Bunk B."/>
            <person name="Jeske O."/>
            <person name="Meyerdierks A."/>
            <person name="Storesund J.E."/>
            <person name="Kallscheuer N."/>
            <person name="Luecker S."/>
            <person name="Lage O.M."/>
            <person name="Pohl T."/>
            <person name="Merkel B.J."/>
            <person name="Hornburger P."/>
            <person name="Mueller R.-W."/>
            <person name="Bruemmer F."/>
            <person name="Labrenz M."/>
            <person name="Spormann A.M."/>
            <person name="Op Den Camp H."/>
            <person name="Overmann J."/>
            <person name="Amann R."/>
            <person name="Jetten M.S.M."/>
            <person name="Mascher T."/>
            <person name="Medema M.H."/>
            <person name="Devos D.P."/>
            <person name="Kaster A.-K."/>
            <person name="Ovreas L."/>
            <person name="Rohde M."/>
            <person name="Galperin M.Y."/>
            <person name="Jogler C."/>
        </authorList>
    </citation>
    <scope>NUCLEOTIDE SEQUENCE [LARGE SCALE GENOMIC DNA]</scope>
    <source>
        <strain evidence="1 2">Pan54</strain>
    </source>
</reference>
<dbReference type="OrthoDB" id="280723at2"/>
<dbReference type="AlphaFoldDB" id="A0A5C5XDL1"/>
<evidence type="ECO:0000313" key="2">
    <source>
        <dbReference type="Proteomes" id="UP000316095"/>
    </source>
</evidence>
<gene>
    <name evidence="1" type="ORF">Pan54_18240</name>
</gene>
<evidence type="ECO:0000313" key="1">
    <source>
        <dbReference type="EMBL" id="TWT61090.1"/>
    </source>
</evidence>
<accession>A0A5C5XDL1</accession>
<dbReference type="Proteomes" id="UP000316095">
    <property type="component" value="Unassembled WGS sequence"/>
</dbReference>
<organism evidence="1 2">
    <name type="scientific">Rubinisphaera italica</name>
    <dbReference type="NCBI Taxonomy" id="2527969"/>
    <lineage>
        <taxon>Bacteria</taxon>
        <taxon>Pseudomonadati</taxon>
        <taxon>Planctomycetota</taxon>
        <taxon>Planctomycetia</taxon>
        <taxon>Planctomycetales</taxon>
        <taxon>Planctomycetaceae</taxon>
        <taxon>Rubinisphaera</taxon>
    </lineage>
</organism>
<proteinExistence type="predicted"/>
<comment type="caution">
    <text evidence="1">The sequence shown here is derived from an EMBL/GenBank/DDBJ whole genome shotgun (WGS) entry which is preliminary data.</text>
</comment>